<accession>F9FSU3</accession>
<dbReference type="SUPFAM" id="SSF56801">
    <property type="entry name" value="Acetyl-CoA synthetase-like"/>
    <property type="match status" value="1"/>
</dbReference>
<dbReference type="PANTHER" id="PTHR43845">
    <property type="entry name" value="BLR5969 PROTEIN"/>
    <property type="match status" value="1"/>
</dbReference>
<organism evidence="3">
    <name type="scientific">Fusarium oxysporum (strain Fo5176)</name>
    <name type="common">Fusarium vascular wilt</name>
    <dbReference type="NCBI Taxonomy" id="660025"/>
    <lineage>
        <taxon>Eukaryota</taxon>
        <taxon>Fungi</taxon>
        <taxon>Dikarya</taxon>
        <taxon>Ascomycota</taxon>
        <taxon>Pezizomycotina</taxon>
        <taxon>Sordariomycetes</taxon>
        <taxon>Hypocreomycetidae</taxon>
        <taxon>Hypocreales</taxon>
        <taxon>Nectriaceae</taxon>
        <taxon>Fusarium</taxon>
        <taxon>Fusarium oxysporum species complex</taxon>
    </lineage>
</organism>
<dbReference type="InterPro" id="IPR003819">
    <property type="entry name" value="TauD/TfdA-like"/>
</dbReference>
<keyword evidence="1" id="KW-0560">Oxidoreductase</keyword>
<dbReference type="AlphaFoldDB" id="F9FSU3"/>
<protein>
    <recommendedName>
        <fullName evidence="2">TauD/TfdA-like domain-containing protein</fullName>
    </recommendedName>
</protein>
<dbReference type="Gene3D" id="3.40.50.12780">
    <property type="entry name" value="N-terminal domain of ligase-like"/>
    <property type="match status" value="1"/>
</dbReference>
<dbReference type="SUPFAM" id="SSF51197">
    <property type="entry name" value="Clavaminate synthase-like"/>
    <property type="match status" value="1"/>
</dbReference>
<name>F9FSU3_FUSOF</name>
<feature type="domain" description="TauD/TfdA-like" evidence="2">
    <location>
        <begin position="96"/>
        <end position="286"/>
    </location>
</feature>
<comment type="caution">
    <text evidence="3">The sequence shown here is derived from an EMBL/GenBank/DDBJ whole genome shotgun (WGS) entry which is preliminary data.</text>
</comment>
<dbReference type="Pfam" id="PF02668">
    <property type="entry name" value="TauD"/>
    <property type="match status" value="1"/>
</dbReference>
<evidence type="ECO:0000313" key="3">
    <source>
        <dbReference type="EMBL" id="EGU80011.1"/>
    </source>
</evidence>
<dbReference type="PaxDb" id="5507-FOXG_03954P0"/>
<dbReference type="InterPro" id="IPR042099">
    <property type="entry name" value="ANL_N_sf"/>
</dbReference>
<proteinExistence type="predicted"/>
<evidence type="ECO:0000256" key="1">
    <source>
        <dbReference type="ARBA" id="ARBA00023002"/>
    </source>
</evidence>
<dbReference type="EMBL" id="AFQF01002573">
    <property type="protein sequence ID" value="EGU80011.1"/>
    <property type="molecule type" value="Genomic_DNA"/>
</dbReference>
<dbReference type="InterPro" id="IPR042098">
    <property type="entry name" value="TauD-like_sf"/>
</dbReference>
<reference evidence="3" key="1">
    <citation type="journal article" date="2012" name="Mol. Plant Microbe Interact.">
        <title>A highly conserved effector in Fusarium oxysporum is required for full virulence on Arabidopsis.</title>
        <authorList>
            <person name="Thatcher L.F."/>
            <person name="Gardiner D.M."/>
            <person name="Kazan K."/>
            <person name="Manners J."/>
        </authorList>
    </citation>
    <scope>NUCLEOTIDE SEQUENCE [LARGE SCALE GENOMIC DNA]</scope>
    <source>
        <strain evidence="3">Fo5176</strain>
    </source>
</reference>
<dbReference type="OrthoDB" id="10047078at2759"/>
<sequence length="780" mass="88145">MHGLSRLTRFGTLGLTYHRHFIRSHDTLQHSLRVLDAPHISWARDPGHVYEVVAELQTSGLLKIRLGFPDDSCDYLRDLILSMHKQQGHRLPIAHSATRGWFWDVRPKPAAHTGAHHARSETMSEFSWHTDCSYEDPLPRYFALQVLQHDRYGGGTLSAMNVASLIEFLSSETRKALMAPEFRMKIPPEFNKDPKKSFITGSILAPDPHSTIIRYRGDIVTPLTTRAEQALEELRAVLVRREVQAHSAMHLRSSDLPKGSILLMDNRRWMHARNEINDPERHLRRVVLGCIDRCHSKDLLVLGDRWALTMFPSPTNSVADVLAVAQMHPFYCSAQYPPDEDAIQDAREEAAQKFEQFDLKAWPLLLKCDLYTVIERLVNDTDPGNTYRHNVYTSVTGGGSGVSKPLFFATDALENRRHRALFGEFLKKIGIIERGDWVLSTHHGGSLYRSLDLTLEILENAGATVLAAGHQCPPPTVVQILQDFNVNVLAGDSSQIISIVHQISTMSDMKKRIKIRKVIYTSEGLSVIQRAQIYEVLGPVIIYSILGGAEAGPYGASSPFLVDFDPETNCNDFIIDTRMTVIEVFPLSCTAGESGWIAEPLPDGETGVIAQTVLTHLRHPVIRYITGDIGSLHSLPHKAFGRIAKHDLRHYRVLRLRGRDHRFSFMWDGCDFQFDKLNKILSDPQSGVLLWQVILEKMQPSQEISLEIRLLSGQSSGDTVYLQTLLDLLKACLDVSVSNEHKFKITFVNDVLGFELSETGRKVIRKSSTQKSQEIRYHKW</sequence>
<dbReference type="Gene3D" id="3.60.130.10">
    <property type="entry name" value="Clavaminate synthase-like"/>
    <property type="match status" value="1"/>
</dbReference>
<evidence type="ECO:0000259" key="2">
    <source>
        <dbReference type="Pfam" id="PF02668"/>
    </source>
</evidence>
<gene>
    <name evidence="3" type="ORF">FOXB_09474</name>
</gene>
<dbReference type="PANTHER" id="PTHR43845:SF1">
    <property type="entry name" value="BLR5969 PROTEIN"/>
    <property type="match status" value="1"/>
</dbReference>
<dbReference type="GO" id="GO:0016491">
    <property type="term" value="F:oxidoreductase activity"/>
    <property type="evidence" value="ECO:0007669"/>
    <property type="project" value="UniProtKB-KW"/>
</dbReference>